<sequence length="632" mass="70401">MFARSETFLRYSLLLCRPQPPAALCDAKALEEHPAKLAAANLRGRLMEAQRVALAMMHAAFGRRHHDAQWRLIVLAYYRFILPVLALSDEEERVLRLATGDLRPLPTQLPPSEDLLDAVASLAIVGRVNVNPKELIEKIFLERWLGALDVLLQSTPRGSPAVHHPEIVSALAKTLVFAEEGDVPEDTRRLKTTAPGDLELRVGLRRIFQPDAKAASPALSPTNSRNDLGVTVACSAGHRLVSDLQVNNSCDFCYEHRTHFRCARCDFDLCARCWEERRRDEMNTGIALAIIGRHRSSSKTAVALRDMVVAQPLAGRAQELRGYLQRLRREATGLGSPLAPEDLPSYTALLEERFESSSTAVVLGSAEVPESLALGSDAYCGPNGLCDAPSLEPEEEVAEAEEERLLLVAKCDGVLSALLDEPRGIAEGLFSEIWRDEDQREAVLTRFAAAWDERYAARVKSLFEVSADAREAAWASLQRALLFNLLDAAEAAHESIEVETQHNYKCHQNVVFKVMCRSASRLRLTFDGQCQTSEQDALSIFADAKLSRKLAVCCGKQPGFGSVVQVYGNAAWFVWRSGSDRRRSDRDTGHWGWRMMVDVAAASVFIELHVSGLRRFDSKRRIWRKHPETEDE</sequence>
<protein>
    <submittedName>
        <fullName evidence="1">Uncharacterized protein</fullName>
    </submittedName>
</protein>
<evidence type="ECO:0000313" key="1">
    <source>
        <dbReference type="EMBL" id="CAE7373785.1"/>
    </source>
</evidence>
<dbReference type="OrthoDB" id="10545412at2759"/>
<comment type="caution">
    <text evidence="1">The sequence shown here is derived from an EMBL/GenBank/DDBJ whole genome shotgun (WGS) entry which is preliminary data.</text>
</comment>
<keyword evidence="2" id="KW-1185">Reference proteome</keyword>
<gene>
    <name evidence="1" type="ORF">SNAT2548_LOCUS20421</name>
</gene>
<dbReference type="EMBL" id="CAJNDS010002209">
    <property type="protein sequence ID" value="CAE7373785.1"/>
    <property type="molecule type" value="Genomic_DNA"/>
</dbReference>
<dbReference type="Proteomes" id="UP000604046">
    <property type="component" value="Unassembled WGS sequence"/>
</dbReference>
<proteinExistence type="predicted"/>
<reference evidence="1" key="1">
    <citation type="submission" date="2021-02" db="EMBL/GenBank/DDBJ databases">
        <authorList>
            <person name="Dougan E. K."/>
            <person name="Rhodes N."/>
            <person name="Thang M."/>
            <person name="Chan C."/>
        </authorList>
    </citation>
    <scope>NUCLEOTIDE SEQUENCE</scope>
</reference>
<organism evidence="1 2">
    <name type="scientific">Symbiodinium natans</name>
    <dbReference type="NCBI Taxonomy" id="878477"/>
    <lineage>
        <taxon>Eukaryota</taxon>
        <taxon>Sar</taxon>
        <taxon>Alveolata</taxon>
        <taxon>Dinophyceae</taxon>
        <taxon>Suessiales</taxon>
        <taxon>Symbiodiniaceae</taxon>
        <taxon>Symbiodinium</taxon>
    </lineage>
</organism>
<accession>A0A812QHM4</accession>
<evidence type="ECO:0000313" key="2">
    <source>
        <dbReference type="Proteomes" id="UP000604046"/>
    </source>
</evidence>
<name>A0A812QHM4_9DINO</name>
<dbReference type="AlphaFoldDB" id="A0A812QHM4"/>